<protein>
    <submittedName>
        <fullName evidence="3">Uncharacterized protein YjlB</fullName>
    </submittedName>
</protein>
<dbReference type="Proteomes" id="UP001646157">
    <property type="component" value="Unassembled WGS sequence"/>
</dbReference>
<evidence type="ECO:0000259" key="2">
    <source>
        <dbReference type="Pfam" id="PF00190"/>
    </source>
</evidence>
<dbReference type="InterPro" id="IPR014710">
    <property type="entry name" value="RmlC-like_jellyroll"/>
</dbReference>
<feature type="domain" description="Cupin type-1" evidence="2">
    <location>
        <begin position="59"/>
        <end position="112"/>
    </location>
</feature>
<keyword evidence="4" id="KW-1185">Reference proteome</keyword>
<evidence type="ECO:0000313" key="3">
    <source>
        <dbReference type="EMBL" id="MBM7587045.1"/>
    </source>
</evidence>
<sequence length="164" mass="18306">MEKEKLFYFTDDGNIPNNPKLPVIVYPAAFKSQPEKIEKTFNDNNWLNSWTNGVFDYHHYHSNSHEVLGVKNGFATIQLGGKNGKSIEVNTGDVIVLPAGTGHKRISSSKDFSVVGAYPDGMDHNLKVGEPNERPQVEKDIERVPSPKTDPVLGNDGPLLNYWK</sequence>
<dbReference type="InterPro" id="IPR011051">
    <property type="entry name" value="RmlC_Cupin_sf"/>
</dbReference>
<gene>
    <name evidence="3" type="ORF">JOC86_003597</name>
</gene>
<dbReference type="SUPFAM" id="SSF51182">
    <property type="entry name" value="RmlC-like cupins"/>
    <property type="match status" value="1"/>
</dbReference>
<dbReference type="Gene3D" id="2.60.120.10">
    <property type="entry name" value="Jelly Rolls"/>
    <property type="match status" value="1"/>
</dbReference>
<name>A0ABS2NGT3_9BACI</name>
<dbReference type="PIRSF" id="PIRSF019307">
    <property type="entry name" value="UCP019307"/>
    <property type="match status" value="1"/>
</dbReference>
<dbReference type="InterPro" id="IPR006045">
    <property type="entry name" value="Cupin_1"/>
</dbReference>
<dbReference type="CDD" id="cd02219">
    <property type="entry name" value="cupin_YjlB-like"/>
    <property type="match status" value="1"/>
</dbReference>
<proteinExistence type="predicted"/>
<dbReference type="PANTHER" id="PTHR36448">
    <property type="entry name" value="BLR7373 PROTEIN"/>
    <property type="match status" value="1"/>
</dbReference>
<feature type="compositionally biased region" description="Basic and acidic residues" evidence="1">
    <location>
        <begin position="123"/>
        <end position="145"/>
    </location>
</feature>
<dbReference type="RefSeq" id="WP_205174197.1">
    <property type="nucleotide sequence ID" value="NZ_JAFBDZ010000003.1"/>
</dbReference>
<dbReference type="Pfam" id="PF00190">
    <property type="entry name" value="Cupin_1"/>
    <property type="match status" value="1"/>
</dbReference>
<organism evidence="3 4">
    <name type="scientific">Rossellomorea pakistanensis</name>
    <dbReference type="NCBI Taxonomy" id="992288"/>
    <lineage>
        <taxon>Bacteria</taxon>
        <taxon>Bacillati</taxon>
        <taxon>Bacillota</taxon>
        <taxon>Bacilli</taxon>
        <taxon>Bacillales</taxon>
        <taxon>Bacillaceae</taxon>
        <taxon>Rossellomorea</taxon>
    </lineage>
</organism>
<dbReference type="PANTHER" id="PTHR36448:SF2">
    <property type="entry name" value="CUPIN TYPE-1 DOMAIN-CONTAINING PROTEIN"/>
    <property type="match status" value="1"/>
</dbReference>
<dbReference type="EMBL" id="JAFBDZ010000003">
    <property type="protein sequence ID" value="MBM7587045.1"/>
    <property type="molecule type" value="Genomic_DNA"/>
</dbReference>
<evidence type="ECO:0000313" key="4">
    <source>
        <dbReference type="Proteomes" id="UP001646157"/>
    </source>
</evidence>
<evidence type="ECO:0000256" key="1">
    <source>
        <dbReference type="SAM" id="MobiDB-lite"/>
    </source>
</evidence>
<comment type="caution">
    <text evidence="3">The sequence shown here is derived from an EMBL/GenBank/DDBJ whole genome shotgun (WGS) entry which is preliminary data.</text>
</comment>
<dbReference type="InterPro" id="IPR014500">
    <property type="entry name" value="UCP019307_cupin"/>
</dbReference>
<feature type="region of interest" description="Disordered" evidence="1">
    <location>
        <begin position="123"/>
        <end position="157"/>
    </location>
</feature>
<dbReference type="InterPro" id="IPR047121">
    <property type="entry name" value="YjiB-like"/>
</dbReference>
<accession>A0ABS2NGT3</accession>
<reference evidence="3 4" key="1">
    <citation type="submission" date="2021-01" db="EMBL/GenBank/DDBJ databases">
        <title>Genomic Encyclopedia of Type Strains, Phase IV (KMG-IV): sequencing the most valuable type-strain genomes for metagenomic binning, comparative biology and taxonomic classification.</title>
        <authorList>
            <person name="Goeker M."/>
        </authorList>
    </citation>
    <scope>NUCLEOTIDE SEQUENCE [LARGE SCALE GENOMIC DNA]</scope>
    <source>
        <strain evidence="3 4">DSM 24834</strain>
    </source>
</reference>